<dbReference type="EMBL" id="NGLE01000001">
    <property type="protein sequence ID" value="OTO09954.1"/>
    <property type="molecule type" value="Genomic_DNA"/>
</dbReference>
<protein>
    <submittedName>
        <fullName evidence="3">Uncharacterized protein</fullName>
    </submittedName>
</protein>
<feature type="chain" id="PRO_5012014941" evidence="1">
    <location>
        <begin position="26"/>
        <end position="160"/>
    </location>
</feature>
<feature type="signal peptide" evidence="1">
    <location>
        <begin position="1"/>
        <end position="25"/>
    </location>
</feature>
<dbReference type="OrthoDB" id="2191899at2"/>
<sequence length="160" mass="17538">MKKKFGLLMALSFGFLALSGVSASAEESNLANPAPSFQPYFTGSSIYKDIKPFETVEFAIPKLPVISGYHVNVKFYAKPTSNSSENFLVEQISPDGKCVIANEVVSGYNSNLFYKSTAGAGFFGTNFRIARITNLSLEPLNYSIHYNYKLSTDPNDFSGL</sequence>
<evidence type="ECO:0000313" key="2">
    <source>
        <dbReference type="EMBL" id="MEI5995149.1"/>
    </source>
</evidence>
<accession>A0A242CI84</accession>
<keyword evidence="1" id="KW-0732">Signal</keyword>
<reference evidence="3" key="1">
    <citation type="submission" date="2017-05" db="EMBL/GenBank/DDBJ databases">
        <title>The Genome Sequence of Enterococcus sp. 4G2_DIV0659.</title>
        <authorList>
            <consortium name="The Broad Institute Genomics Platform"/>
            <consortium name="The Broad Institute Genomic Center for Infectious Diseases"/>
            <person name="Earl A."/>
            <person name="Manson A."/>
            <person name="Schwartman J."/>
            <person name="Gilmore M."/>
            <person name="Abouelleil A."/>
            <person name="Cao P."/>
            <person name="Chapman S."/>
            <person name="Cusick C."/>
            <person name="Shea T."/>
            <person name="Young S."/>
            <person name="Neafsey D."/>
            <person name="Nusbaum C."/>
            <person name="Birren B."/>
        </authorList>
    </citation>
    <scope>NUCLEOTIDE SEQUENCE [LARGE SCALE GENOMIC DNA]</scope>
    <source>
        <strain evidence="3">4G2_DIV0659</strain>
    </source>
</reference>
<reference evidence="2 4" key="2">
    <citation type="submission" date="2018-07" db="EMBL/GenBank/DDBJ databases">
        <title>The Genome Sequence of Enterococcus sp. DIV0659b.</title>
        <authorList>
            <consortium name="The Broad Institute Genomics Platform"/>
            <consortium name="The Broad Institute Genomic Center for Infectious Diseases"/>
            <person name="Earl A."/>
            <person name="Manson A."/>
            <person name="Schwartman J."/>
            <person name="Gilmore M."/>
            <person name="Abouelleil A."/>
            <person name="Cao P."/>
            <person name="Chapman S."/>
            <person name="Cusick C."/>
            <person name="Shea T."/>
            <person name="Young S."/>
            <person name="Neafsey D."/>
            <person name="Nusbaum C."/>
            <person name="Birren B."/>
        </authorList>
    </citation>
    <scope>NUCLEOTIDE SEQUENCE [LARGE SCALE GENOMIC DNA]</scope>
    <source>
        <strain evidence="2 4">4G2_DIV0659</strain>
    </source>
</reference>
<dbReference type="AlphaFoldDB" id="A0A242CI84"/>
<proteinExistence type="predicted"/>
<dbReference type="RefSeq" id="WP_086329566.1">
    <property type="nucleotide sequence ID" value="NZ_NGLE02000001.1"/>
</dbReference>
<evidence type="ECO:0000313" key="3">
    <source>
        <dbReference type="EMBL" id="OTO09954.1"/>
    </source>
</evidence>
<dbReference type="Proteomes" id="UP000195139">
    <property type="component" value="Unassembled WGS sequence"/>
</dbReference>
<dbReference type="EMBL" id="NGLE02000001">
    <property type="protein sequence ID" value="MEI5995149.1"/>
    <property type="molecule type" value="Genomic_DNA"/>
</dbReference>
<organism evidence="3">
    <name type="scientific">Candidatus Enterococcus mansonii</name>
    <dbReference type="NCBI Taxonomy" id="1834181"/>
    <lineage>
        <taxon>Bacteria</taxon>
        <taxon>Bacillati</taxon>
        <taxon>Bacillota</taxon>
        <taxon>Bacilli</taxon>
        <taxon>Lactobacillales</taxon>
        <taxon>Enterococcaceae</taxon>
        <taxon>Enterococcus</taxon>
    </lineage>
</organism>
<evidence type="ECO:0000313" key="4">
    <source>
        <dbReference type="Proteomes" id="UP000195139"/>
    </source>
</evidence>
<evidence type="ECO:0000256" key="1">
    <source>
        <dbReference type="SAM" id="SignalP"/>
    </source>
</evidence>
<gene>
    <name evidence="3" type="ORF">A5880_000637</name>
    <name evidence="2" type="ORF">A5880_002739</name>
</gene>
<comment type="caution">
    <text evidence="3">The sequence shown here is derived from an EMBL/GenBank/DDBJ whole genome shotgun (WGS) entry which is preliminary data.</text>
</comment>
<name>A0A242CI84_9ENTE</name>
<keyword evidence="4" id="KW-1185">Reference proteome</keyword>